<name>A0A3S0LJN9_9GAMM</name>
<keyword evidence="10 13" id="KW-0143">Chaperone</keyword>
<organism evidence="14 15">
    <name type="scientific">Shewanella canadensis</name>
    <dbReference type="NCBI Taxonomy" id="271096"/>
    <lineage>
        <taxon>Bacteria</taxon>
        <taxon>Pseudomonadati</taxon>
        <taxon>Pseudomonadota</taxon>
        <taxon>Gammaproteobacteria</taxon>
        <taxon>Alteromonadales</taxon>
        <taxon>Shewanellaceae</taxon>
        <taxon>Shewanella</taxon>
    </lineage>
</organism>
<dbReference type="RefSeq" id="WP_126522568.1">
    <property type="nucleotide sequence ID" value="NZ_RXNU01000015.1"/>
</dbReference>
<comment type="similarity">
    <text evidence="2 13">Belongs to the LolB family.</text>
</comment>
<dbReference type="Proteomes" id="UP000267448">
    <property type="component" value="Unassembled WGS sequence"/>
</dbReference>
<evidence type="ECO:0000256" key="7">
    <source>
        <dbReference type="ARBA" id="ARBA00022927"/>
    </source>
</evidence>
<dbReference type="OrthoDB" id="9797618at2"/>
<dbReference type="GO" id="GO:0015031">
    <property type="term" value="P:protein transport"/>
    <property type="evidence" value="ECO:0007669"/>
    <property type="project" value="UniProtKB-KW"/>
</dbReference>
<keyword evidence="11 13" id="KW-0998">Cell outer membrane</keyword>
<comment type="subcellular location">
    <subcellularLocation>
        <location evidence="1">Cell outer membrane</location>
        <topology evidence="1">Lipid-anchor</topology>
    </subcellularLocation>
</comment>
<keyword evidence="12 14" id="KW-0449">Lipoprotein</keyword>
<evidence type="ECO:0000256" key="3">
    <source>
        <dbReference type="ARBA" id="ARBA00011245"/>
    </source>
</evidence>
<evidence type="ECO:0000256" key="1">
    <source>
        <dbReference type="ARBA" id="ARBA00004459"/>
    </source>
</evidence>
<keyword evidence="6" id="KW-0732">Signal</keyword>
<comment type="function">
    <text evidence="13">Plays a critical role in the incorporation of lipoproteins in the outer membrane after they are released by the LolA protein.</text>
</comment>
<dbReference type="InterPro" id="IPR004565">
    <property type="entry name" value="OM_lipoprot_LolB"/>
</dbReference>
<dbReference type="GO" id="GO:0009279">
    <property type="term" value="C:cell outer membrane"/>
    <property type="evidence" value="ECO:0007669"/>
    <property type="project" value="UniProtKB-SubCell"/>
</dbReference>
<evidence type="ECO:0000256" key="10">
    <source>
        <dbReference type="ARBA" id="ARBA00023186"/>
    </source>
</evidence>
<dbReference type="CDD" id="cd16326">
    <property type="entry name" value="LolB"/>
    <property type="match status" value="1"/>
</dbReference>
<comment type="subunit">
    <text evidence="3 13">Monomer.</text>
</comment>
<gene>
    <name evidence="13 14" type="primary">lolB</name>
    <name evidence="14" type="ORF">EKG38_20480</name>
</gene>
<dbReference type="SUPFAM" id="SSF89392">
    <property type="entry name" value="Prokaryotic lipoproteins and lipoprotein localization factors"/>
    <property type="match status" value="1"/>
</dbReference>
<evidence type="ECO:0000256" key="2">
    <source>
        <dbReference type="ARBA" id="ARBA00009696"/>
    </source>
</evidence>
<dbReference type="EMBL" id="RXNU01000015">
    <property type="protein sequence ID" value="RTR37070.1"/>
    <property type="molecule type" value="Genomic_DNA"/>
</dbReference>
<evidence type="ECO:0000313" key="14">
    <source>
        <dbReference type="EMBL" id="RTR37070.1"/>
    </source>
</evidence>
<keyword evidence="5 13" id="KW-0813">Transport</keyword>
<dbReference type="InterPro" id="IPR029046">
    <property type="entry name" value="LolA/LolB/LppX"/>
</dbReference>
<dbReference type="HAMAP" id="MF_00233">
    <property type="entry name" value="LolB"/>
    <property type="match status" value="1"/>
</dbReference>
<keyword evidence="15" id="KW-1185">Reference proteome</keyword>
<keyword evidence="8 13" id="KW-0472">Membrane</keyword>
<protein>
    <recommendedName>
        <fullName evidence="4 13">Outer-membrane lipoprotein LolB</fullName>
    </recommendedName>
</protein>
<evidence type="ECO:0000256" key="6">
    <source>
        <dbReference type="ARBA" id="ARBA00022729"/>
    </source>
</evidence>
<keyword evidence="9" id="KW-0564">Palmitate</keyword>
<evidence type="ECO:0000313" key="15">
    <source>
        <dbReference type="Proteomes" id="UP000267448"/>
    </source>
</evidence>
<evidence type="ECO:0000256" key="12">
    <source>
        <dbReference type="ARBA" id="ARBA00023288"/>
    </source>
</evidence>
<dbReference type="Pfam" id="PF03550">
    <property type="entry name" value="LolB"/>
    <property type="match status" value="1"/>
</dbReference>
<evidence type="ECO:0000256" key="8">
    <source>
        <dbReference type="ARBA" id="ARBA00023136"/>
    </source>
</evidence>
<accession>A0A3S0LJN9</accession>
<evidence type="ECO:0000256" key="4">
    <source>
        <dbReference type="ARBA" id="ARBA00016202"/>
    </source>
</evidence>
<sequence>MNNLSYLTKIPLIWVLLSVTLLSACSIAPPENFIPVQVDDVSNAQAWEMQGKLAVRTSKDKFSTNIYWFHTDKKNELTLTTMLGTTVLSLTTLEDEARLEVDGKVYRDRDAQRLLTRVTGWSIPVDALPLWITGQLSDDDELLVQDEQQRPIKLTTQNPPPWEVEFISWQQQSGAELPRLLQLKREDLRLKLQISHWQALSAAHLLPSNQPEERLNEQ</sequence>
<comment type="caution">
    <text evidence="14">The sequence shown here is derived from an EMBL/GenBank/DDBJ whole genome shotgun (WGS) entry which is preliminary data.</text>
</comment>
<proteinExistence type="inferred from homology"/>
<reference evidence="14 15" key="1">
    <citation type="submission" date="2018-12" db="EMBL/GenBank/DDBJ databases">
        <authorList>
            <person name="Yu L."/>
        </authorList>
    </citation>
    <scope>NUCLEOTIDE SEQUENCE [LARGE SCALE GENOMIC DNA]</scope>
    <source>
        <strain evidence="14 15">HAW-EB2</strain>
    </source>
</reference>
<evidence type="ECO:0000256" key="11">
    <source>
        <dbReference type="ARBA" id="ARBA00023237"/>
    </source>
</evidence>
<evidence type="ECO:0000256" key="9">
    <source>
        <dbReference type="ARBA" id="ARBA00023139"/>
    </source>
</evidence>
<keyword evidence="7 13" id="KW-0653">Protein transport</keyword>
<evidence type="ECO:0000256" key="5">
    <source>
        <dbReference type="ARBA" id="ARBA00022448"/>
    </source>
</evidence>
<dbReference type="AlphaFoldDB" id="A0A3S0LJN9"/>
<dbReference type="NCBIfam" id="TIGR00548">
    <property type="entry name" value="lolB"/>
    <property type="match status" value="1"/>
</dbReference>
<evidence type="ECO:0000256" key="13">
    <source>
        <dbReference type="HAMAP-Rule" id="MF_00233"/>
    </source>
</evidence>
<dbReference type="Gene3D" id="2.50.20.10">
    <property type="entry name" value="Lipoprotein localisation LolA/LolB/LppX"/>
    <property type="match status" value="1"/>
</dbReference>
<dbReference type="GO" id="GO:0044874">
    <property type="term" value="P:lipoprotein localization to outer membrane"/>
    <property type="evidence" value="ECO:0007669"/>
    <property type="project" value="UniProtKB-UniRule"/>
</dbReference>